<evidence type="ECO:0000313" key="15">
    <source>
        <dbReference type="Proteomes" id="UP000887565"/>
    </source>
</evidence>
<evidence type="ECO:0000256" key="10">
    <source>
        <dbReference type="ARBA" id="ARBA00023303"/>
    </source>
</evidence>
<dbReference type="InterPro" id="IPR014756">
    <property type="entry name" value="Ig_E-set"/>
</dbReference>
<keyword evidence="9 12" id="KW-0472">Membrane</keyword>
<evidence type="ECO:0000256" key="11">
    <source>
        <dbReference type="RuleBase" id="RU003822"/>
    </source>
</evidence>
<evidence type="ECO:0000313" key="16">
    <source>
        <dbReference type="WBParaSite" id="nRc.2.0.1.t44701-RA"/>
    </source>
</evidence>
<keyword evidence="8 11" id="KW-0406">Ion transport</keyword>
<dbReference type="InterPro" id="IPR041647">
    <property type="entry name" value="IRK_C"/>
</dbReference>
<comment type="similarity">
    <text evidence="11">Belongs to the inward rectifier-type potassium channel (TC 1.A.2.1) family.</text>
</comment>
<feature type="transmembrane region" description="Helical" evidence="12">
    <location>
        <begin position="184"/>
        <end position="208"/>
    </location>
</feature>
<evidence type="ECO:0000256" key="3">
    <source>
        <dbReference type="ARBA" id="ARBA00022538"/>
    </source>
</evidence>
<keyword evidence="10 11" id="KW-0407">Ion channel</keyword>
<evidence type="ECO:0000256" key="9">
    <source>
        <dbReference type="ARBA" id="ARBA00023136"/>
    </source>
</evidence>
<name>A0A915L1V4_ROMCU</name>
<keyword evidence="4 11" id="KW-0812">Transmembrane</keyword>
<dbReference type="InterPro" id="IPR040445">
    <property type="entry name" value="Kir_TM"/>
</dbReference>
<evidence type="ECO:0000256" key="5">
    <source>
        <dbReference type="ARBA" id="ARBA00022882"/>
    </source>
</evidence>
<sequence>MIPTKKKSYYDTETKFIRTVYGDGTMATTSSRSGIPMAGDQTTRLVNKDGSYSIEYIGYPSAARKRWRNVIHESLEVRWRWIWLFACISLPLSWLIFALIFYVFSYFHGDFRMPIQAWIPGIGPREGNATSSDAAPAPATEQQQQINPCIANVHGLLSLFLFSLETQETVGYGYRYVTEECMSVIVVLCIQIVFGAVLQACFCAVIWARMLRPKRRGQEILFSRQACVGLNDKNELCLMFRMSDTSGTFLVTSAVRLYVAVKKRIEGAPAMFSFQLYHMHMGEENGRDKVLFLWPTVAYHVIDHRSPIYEYSREDLQKAQLEFIAVAEGIVESTGLTTQTRTSYLPTEIQWGYRFRPMNFCNKGEASKVTTQYEDFDSMVPVATPDCSAKEWDEKRTVVKSMKRFDSVENLYKNVLLSNSNNMALRKNATDRTRPNTISKFSTSN</sequence>
<evidence type="ECO:0000259" key="13">
    <source>
        <dbReference type="Pfam" id="PF01007"/>
    </source>
</evidence>
<dbReference type="OMA" id="VRLYMAC"/>
<keyword evidence="3 11" id="KW-0633">Potassium transport</keyword>
<dbReference type="Gene3D" id="1.10.287.70">
    <property type="match status" value="1"/>
</dbReference>
<keyword evidence="2 11" id="KW-0813">Transport</keyword>
<proteinExistence type="inferred from homology"/>
<dbReference type="GO" id="GO:0034702">
    <property type="term" value="C:monoatomic ion channel complex"/>
    <property type="evidence" value="ECO:0007669"/>
    <property type="project" value="UniProtKB-KW"/>
</dbReference>
<comment type="subcellular location">
    <subcellularLocation>
        <location evidence="1 11">Membrane</location>
        <topology evidence="1 11">Multi-pass membrane protein</topology>
    </subcellularLocation>
</comment>
<dbReference type="GO" id="GO:0005242">
    <property type="term" value="F:inward rectifier potassium channel activity"/>
    <property type="evidence" value="ECO:0007669"/>
    <property type="project" value="InterPro"/>
</dbReference>
<dbReference type="InterPro" id="IPR016449">
    <property type="entry name" value="K_chnl_inward-rec_Kir"/>
</dbReference>
<protein>
    <submittedName>
        <fullName evidence="16">Uncharacterized protein</fullName>
    </submittedName>
</protein>
<evidence type="ECO:0000256" key="8">
    <source>
        <dbReference type="ARBA" id="ARBA00023065"/>
    </source>
</evidence>
<dbReference type="SUPFAM" id="SSF81324">
    <property type="entry name" value="Voltage-gated potassium channels"/>
    <property type="match status" value="1"/>
</dbReference>
<dbReference type="GO" id="GO:1990573">
    <property type="term" value="P:potassium ion import across plasma membrane"/>
    <property type="evidence" value="ECO:0007669"/>
    <property type="project" value="TreeGrafter"/>
</dbReference>
<feature type="transmembrane region" description="Helical" evidence="12">
    <location>
        <begin position="81"/>
        <end position="104"/>
    </location>
</feature>
<keyword evidence="5 11" id="KW-0851">Voltage-gated channel</keyword>
<evidence type="ECO:0000256" key="7">
    <source>
        <dbReference type="ARBA" id="ARBA00022989"/>
    </source>
</evidence>
<dbReference type="Pfam" id="PF01007">
    <property type="entry name" value="IRK"/>
    <property type="match status" value="1"/>
</dbReference>
<evidence type="ECO:0000256" key="12">
    <source>
        <dbReference type="SAM" id="Phobius"/>
    </source>
</evidence>
<organism evidence="15 16">
    <name type="scientific">Romanomermis culicivorax</name>
    <name type="common">Nematode worm</name>
    <dbReference type="NCBI Taxonomy" id="13658"/>
    <lineage>
        <taxon>Eukaryota</taxon>
        <taxon>Metazoa</taxon>
        <taxon>Ecdysozoa</taxon>
        <taxon>Nematoda</taxon>
        <taxon>Enoplea</taxon>
        <taxon>Dorylaimia</taxon>
        <taxon>Mermithida</taxon>
        <taxon>Mermithoidea</taxon>
        <taxon>Mermithidae</taxon>
        <taxon>Romanomermis</taxon>
    </lineage>
</organism>
<dbReference type="WBParaSite" id="nRc.2.0.1.t44701-RA">
    <property type="protein sequence ID" value="nRc.2.0.1.t44701-RA"/>
    <property type="gene ID" value="nRc.2.0.1.g44701"/>
</dbReference>
<dbReference type="PANTHER" id="PTHR11767:SF61">
    <property type="entry name" value="IRK_C DOMAIN-CONTAINING PROTEIN"/>
    <property type="match status" value="1"/>
</dbReference>
<evidence type="ECO:0000256" key="6">
    <source>
        <dbReference type="ARBA" id="ARBA00022958"/>
    </source>
</evidence>
<evidence type="ECO:0000256" key="4">
    <source>
        <dbReference type="ARBA" id="ARBA00022692"/>
    </source>
</evidence>
<dbReference type="AlphaFoldDB" id="A0A915L1V4"/>
<accession>A0A915L1V4</accession>
<dbReference type="Gene3D" id="2.60.40.1400">
    <property type="entry name" value="G protein-activated inward rectifier potassium channel 1"/>
    <property type="match status" value="1"/>
</dbReference>
<keyword evidence="15" id="KW-1185">Reference proteome</keyword>
<dbReference type="SUPFAM" id="SSF81296">
    <property type="entry name" value="E set domains"/>
    <property type="match status" value="1"/>
</dbReference>
<dbReference type="GO" id="GO:0034765">
    <property type="term" value="P:regulation of monoatomic ion transmembrane transport"/>
    <property type="evidence" value="ECO:0007669"/>
    <property type="project" value="TreeGrafter"/>
</dbReference>
<keyword evidence="6 11" id="KW-0630">Potassium</keyword>
<keyword evidence="7 12" id="KW-1133">Transmembrane helix</keyword>
<dbReference type="PANTHER" id="PTHR11767">
    <property type="entry name" value="INWARD RECTIFIER POTASSIUM CHANNEL"/>
    <property type="match status" value="1"/>
</dbReference>
<dbReference type="PRINTS" id="PR01320">
    <property type="entry name" value="KIRCHANNEL"/>
</dbReference>
<evidence type="ECO:0000256" key="2">
    <source>
        <dbReference type="ARBA" id="ARBA00022448"/>
    </source>
</evidence>
<dbReference type="GO" id="GO:0005886">
    <property type="term" value="C:plasma membrane"/>
    <property type="evidence" value="ECO:0007669"/>
    <property type="project" value="TreeGrafter"/>
</dbReference>
<dbReference type="Proteomes" id="UP000887565">
    <property type="component" value="Unplaced"/>
</dbReference>
<feature type="domain" description="Potassium channel inwardly rectifying transmembrane" evidence="13">
    <location>
        <begin position="46"/>
        <end position="213"/>
    </location>
</feature>
<reference evidence="16" key="1">
    <citation type="submission" date="2022-11" db="UniProtKB">
        <authorList>
            <consortium name="WormBaseParasite"/>
        </authorList>
    </citation>
    <scope>IDENTIFICATION</scope>
</reference>
<evidence type="ECO:0000256" key="1">
    <source>
        <dbReference type="ARBA" id="ARBA00004141"/>
    </source>
</evidence>
<evidence type="ECO:0000259" key="14">
    <source>
        <dbReference type="Pfam" id="PF17655"/>
    </source>
</evidence>
<dbReference type="Pfam" id="PF17655">
    <property type="entry name" value="IRK_C"/>
    <property type="match status" value="1"/>
</dbReference>
<feature type="domain" description="Inward rectifier potassium channel C-terminal" evidence="14">
    <location>
        <begin position="220"/>
        <end position="396"/>
    </location>
</feature>
<dbReference type="InterPro" id="IPR013518">
    <property type="entry name" value="K_chnl_inward-rec_Kir_cyto"/>
</dbReference>